<gene>
    <name evidence="6" type="ORF">HHL25_22780</name>
</gene>
<evidence type="ECO:0000259" key="5">
    <source>
        <dbReference type="PROSITE" id="PS50931"/>
    </source>
</evidence>
<keyword evidence="2" id="KW-0805">Transcription regulation</keyword>
<evidence type="ECO:0000313" key="6">
    <source>
        <dbReference type="EMBL" id="NML76967.1"/>
    </source>
</evidence>
<comment type="similarity">
    <text evidence="1">Belongs to the LysR transcriptional regulatory family.</text>
</comment>
<dbReference type="InterPro" id="IPR000847">
    <property type="entry name" value="LysR_HTH_N"/>
</dbReference>
<keyword evidence="3" id="KW-0238">DNA-binding</keyword>
<evidence type="ECO:0000256" key="4">
    <source>
        <dbReference type="ARBA" id="ARBA00023163"/>
    </source>
</evidence>
<dbReference type="SUPFAM" id="SSF53850">
    <property type="entry name" value="Periplasmic binding protein-like II"/>
    <property type="match status" value="1"/>
</dbReference>
<name>A0A7Y0B0X0_9HYPH</name>
<sequence>MSIKQLRAFHYVALAGGFSQAARELATSQSTLSVQVGQLEASSGFSLLERKPRGATVTPHGQALFELTTRLFAAEAEVREFLGNEAGRAGGHLRVAADGPFLPLPILSSLKNARPGLRVGLAIDNSDKVIDALLSYRADVGITARYPEDPRIHAHHFLTMKLGLCVPVGHELAARGSIHMEELTGLTFVMRERGSLTREVFERNIADHQISLGSVMEVSTREGIREAVSAGFGISVVADREIGHDSRLAFIPIADATHAVREYAVCLAERQHLPLVRDFFSHVSIWAQNSATPDDPAG</sequence>
<dbReference type="Gene3D" id="1.10.10.10">
    <property type="entry name" value="Winged helix-like DNA-binding domain superfamily/Winged helix DNA-binding domain"/>
    <property type="match status" value="1"/>
</dbReference>
<dbReference type="EMBL" id="JABBGK010000010">
    <property type="protein sequence ID" value="NML76967.1"/>
    <property type="molecule type" value="Genomic_DNA"/>
</dbReference>
<dbReference type="Pfam" id="PF00126">
    <property type="entry name" value="HTH_1"/>
    <property type="match status" value="1"/>
</dbReference>
<dbReference type="GO" id="GO:0032993">
    <property type="term" value="C:protein-DNA complex"/>
    <property type="evidence" value="ECO:0007669"/>
    <property type="project" value="TreeGrafter"/>
</dbReference>
<dbReference type="PANTHER" id="PTHR30346:SF0">
    <property type="entry name" value="HCA OPERON TRANSCRIPTIONAL ACTIVATOR HCAR"/>
    <property type="match status" value="1"/>
</dbReference>
<comment type="caution">
    <text evidence="6">The sequence shown here is derived from an EMBL/GenBank/DDBJ whole genome shotgun (WGS) entry which is preliminary data.</text>
</comment>
<proteinExistence type="inferred from homology"/>
<feature type="domain" description="HTH lysR-type" evidence="5">
    <location>
        <begin position="1"/>
        <end position="58"/>
    </location>
</feature>
<dbReference type="AlphaFoldDB" id="A0A7Y0B0X0"/>
<dbReference type="Pfam" id="PF03466">
    <property type="entry name" value="LysR_substrate"/>
    <property type="match status" value="1"/>
</dbReference>
<dbReference type="InterPro" id="IPR036390">
    <property type="entry name" value="WH_DNA-bd_sf"/>
</dbReference>
<protein>
    <submittedName>
        <fullName evidence="6">LysR family transcriptional regulator</fullName>
    </submittedName>
</protein>
<evidence type="ECO:0000256" key="2">
    <source>
        <dbReference type="ARBA" id="ARBA00023015"/>
    </source>
</evidence>
<organism evidence="6 7">
    <name type="scientific">Rhizobium terricola</name>
    <dbReference type="NCBI Taxonomy" id="2728849"/>
    <lineage>
        <taxon>Bacteria</taxon>
        <taxon>Pseudomonadati</taxon>
        <taxon>Pseudomonadota</taxon>
        <taxon>Alphaproteobacteria</taxon>
        <taxon>Hyphomicrobiales</taxon>
        <taxon>Rhizobiaceae</taxon>
        <taxon>Rhizobium/Agrobacterium group</taxon>
        <taxon>Rhizobium</taxon>
    </lineage>
</organism>
<dbReference type="Proteomes" id="UP000541470">
    <property type="component" value="Unassembled WGS sequence"/>
</dbReference>
<dbReference type="PANTHER" id="PTHR30346">
    <property type="entry name" value="TRANSCRIPTIONAL DUAL REGULATOR HCAR-RELATED"/>
    <property type="match status" value="1"/>
</dbReference>
<reference evidence="6 7" key="1">
    <citation type="submission" date="2020-04" db="EMBL/GenBank/DDBJ databases">
        <title>Rhizobium sp. S-51 isolated from soil.</title>
        <authorList>
            <person name="Dahal R.H."/>
        </authorList>
    </citation>
    <scope>NUCLEOTIDE SEQUENCE [LARGE SCALE GENOMIC DNA]</scope>
    <source>
        <strain evidence="6 7">S-51</strain>
    </source>
</reference>
<evidence type="ECO:0000313" key="7">
    <source>
        <dbReference type="Proteomes" id="UP000541470"/>
    </source>
</evidence>
<dbReference type="GO" id="GO:0003677">
    <property type="term" value="F:DNA binding"/>
    <property type="evidence" value="ECO:0007669"/>
    <property type="project" value="UniProtKB-KW"/>
</dbReference>
<dbReference type="Gene3D" id="3.40.190.290">
    <property type="match status" value="1"/>
</dbReference>
<dbReference type="GO" id="GO:0003700">
    <property type="term" value="F:DNA-binding transcription factor activity"/>
    <property type="evidence" value="ECO:0007669"/>
    <property type="project" value="InterPro"/>
</dbReference>
<keyword evidence="7" id="KW-1185">Reference proteome</keyword>
<evidence type="ECO:0000256" key="3">
    <source>
        <dbReference type="ARBA" id="ARBA00023125"/>
    </source>
</evidence>
<dbReference type="InterPro" id="IPR036388">
    <property type="entry name" value="WH-like_DNA-bd_sf"/>
</dbReference>
<dbReference type="RefSeq" id="WP_169595535.1">
    <property type="nucleotide sequence ID" value="NZ_JABBGK010000010.1"/>
</dbReference>
<accession>A0A7Y0B0X0</accession>
<dbReference type="PROSITE" id="PS50931">
    <property type="entry name" value="HTH_LYSR"/>
    <property type="match status" value="1"/>
</dbReference>
<keyword evidence="4" id="KW-0804">Transcription</keyword>
<dbReference type="SUPFAM" id="SSF46785">
    <property type="entry name" value="Winged helix' DNA-binding domain"/>
    <property type="match status" value="1"/>
</dbReference>
<evidence type="ECO:0000256" key="1">
    <source>
        <dbReference type="ARBA" id="ARBA00009437"/>
    </source>
</evidence>
<dbReference type="InterPro" id="IPR005119">
    <property type="entry name" value="LysR_subst-bd"/>
</dbReference>
<dbReference type="CDD" id="cd05466">
    <property type="entry name" value="PBP2_LTTR_substrate"/>
    <property type="match status" value="1"/>
</dbReference>